<evidence type="ECO:0000259" key="4">
    <source>
        <dbReference type="Pfam" id="PF06276"/>
    </source>
</evidence>
<dbReference type="Pfam" id="PF04183">
    <property type="entry name" value="IucA_IucC"/>
    <property type="match status" value="1"/>
</dbReference>
<dbReference type="RefSeq" id="WP_380618030.1">
    <property type="nucleotide sequence ID" value="NZ_JBHSDK010000003.1"/>
</dbReference>
<comment type="caution">
    <text evidence="5">The sequence shown here is derived from an EMBL/GenBank/DDBJ whole genome shotgun (WGS) entry which is preliminary data.</text>
</comment>
<dbReference type="PANTHER" id="PTHR34384">
    <property type="entry name" value="L-2,3-DIAMINOPROPANOATE--CITRATE LIGASE"/>
    <property type="match status" value="1"/>
</dbReference>
<dbReference type="EMBL" id="JBHSDK010000003">
    <property type="protein sequence ID" value="MFC4334298.1"/>
    <property type="molecule type" value="Genomic_DNA"/>
</dbReference>
<gene>
    <name evidence="5" type="ORF">ACFPET_03700</name>
</gene>
<evidence type="ECO:0000256" key="1">
    <source>
        <dbReference type="ARBA" id="ARBA00004924"/>
    </source>
</evidence>
<name>A0ABV8TV33_9ACTN</name>
<dbReference type="InterPro" id="IPR037455">
    <property type="entry name" value="LucA/IucC-like"/>
</dbReference>
<dbReference type="Proteomes" id="UP001595823">
    <property type="component" value="Unassembled WGS sequence"/>
</dbReference>
<dbReference type="PANTHER" id="PTHR34384:SF5">
    <property type="entry name" value="L-2,3-DIAMINOPROPANOATE--CITRATE LIGASE"/>
    <property type="match status" value="1"/>
</dbReference>
<protein>
    <submittedName>
        <fullName evidence="5">IucA/IucC family C-terminal-domain containing protein</fullName>
    </submittedName>
</protein>
<reference evidence="6" key="1">
    <citation type="journal article" date="2019" name="Int. J. Syst. Evol. Microbiol.">
        <title>The Global Catalogue of Microorganisms (GCM) 10K type strain sequencing project: providing services to taxonomists for standard genome sequencing and annotation.</title>
        <authorList>
            <consortium name="The Broad Institute Genomics Platform"/>
            <consortium name="The Broad Institute Genome Sequencing Center for Infectious Disease"/>
            <person name="Wu L."/>
            <person name="Ma J."/>
        </authorList>
    </citation>
    <scope>NUCLEOTIDE SEQUENCE [LARGE SCALE GENOMIC DNA]</scope>
    <source>
        <strain evidence="6">IBRC-M 10908</strain>
    </source>
</reference>
<feature type="domain" description="Aerobactin siderophore biosynthesis IucA/IucC N-terminal" evidence="3">
    <location>
        <begin position="19"/>
        <end position="181"/>
    </location>
</feature>
<organism evidence="5 6">
    <name type="scientific">Salininema proteolyticum</name>
    <dbReference type="NCBI Taxonomy" id="1607685"/>
    <lineage>
        <taxon>Bacteria</taxon>
        <taxon>Bacillati</taxon>
        <taxon>Actinomycetota</taxon>
        <taxon>Actinomycetes</taxon>
        <taxon>Glycomycetales</taxon>
        <taxon>Glycomycetaceae</taxon>
        <taxon>Salininema</taxon>
    </lineage>
</organism>
<dbReference type="InterPro" id="IPR007310">
    <property type="entry name" value="Aerobactin_biosyn_IucA/IucC_N"/>
</dbReference>
<keyword evidence="6" id="KW-1185">Reference proteome</keyword>
<feature type="domain" description="Aerobactin siderophore biosynthesis IucA/IucC-like C-terminal" evidence="4">
    <location>
        <begin position="218"/>
        <end position="358"/>
    </location>
</feature>
<dbReference type="Pfam" id="PF06276">
    <property type="entry name" value="FhuF"/>
    <property type="match status" value="1"/>
</dbReference>
<comment type="pathway">
    <text evidence="1">Siderophore biosynthesis.</text>
</comment>
<dbReference type="Gene3D" id="1.10.510.40">
    <property type="match status" value="1"/>
</dbReference>
<evidence type="ECO:0000259" key="3">
    <source>
        <dbReference type="Pfam" id="PF04183"/>
    </source>
</evidence>
<dbReference type="InterPro" id="IPR022770">
    <property type="entry name" value="IucA/IucC-like_C"/>
</dbReference>
<evidence type="ECO:0000313" key="6">
    <source>
        <dbReference type="Proteomes" id="UP001595823"/>
    </source>
</evidence>
<proteinExistence type="inferred from homology"/>
<evidence type="ECO:0000313" key="5">
    <source>
        <dbReference type="EMBL" id="MFC4334298.1"/>
    </source>
</evidence>
<accession>A0ABV8TV33</accession>
<evidence type="ECO:0000256" key="2">
    <source>
        <dbReference type="ARBA" id="ARBA00007832"/>
    </source>
</evidence>
<comment type="similarity">
    <text evidence="2">Belongs to the IucA/IucC family.</text>
</comment>
<sequence length="377" mass="41523">MCAATADPNERARRLELIPYGGHPLHPSARTRLGWTEEDMRAYDADAPRAVGLIVARDRDRLLKRWDPERLLEDDQAVFHPWQWEQGARDHFTDTGQRLRARPTASVRTLYVPDLGQYVKCSLGITITSTRRTVSARTARLTPLIAERIEALALPGHRVLRERASVWHPEHGEHTAIVRAGLPATHERILPAHVLPAPSPLTGRPVADDLVAAHGDAEDWWRRYVAAVVPPVLHLAVHHGIALEAHGQNSLVAFDGAAPASLWSRDFGGIRLHRPDLPPSMLPDGPSVWDADLAGLYGHISASLVHNHLAPLASALAEHWSIDWWGEVGALIDTLDLPASARDFLFGPVLPGKALLTAKLKGVGSVYMDFPNPMRRA</sequence>